<dbReference type="InterPro" id="IPR007698">
    <property type="entry name" value="AlaDH/PNT_NAD(H)-bd"/>
</dbReference>
<dbReference type="InterPro" id="IPR036291">
    <property type="entry name" value="NAD(P)-bd_dom_sf"/>
</dbReference>
<dbReference type="GO" id="GO:0016491">
    <property type="term" value="F:oxidoreductase activity"/>
    <property type="evidence" value="ECO:0007669"/>
    <property type="project" value="InterPro"/>
</dbReference>
<gene>
    <name evidence="14" type="primary">pntAA</name>
    <name evidence="14" type="ORF">BN59_03251</name>
</gene>
<evidence type="ECO:0000256" key="11">
    <source>
        <dbReference type="ARBA" id="ARBA00084087"/>
    </source>
</evidence>
<evidence type="ECO:0000256" key="1">
    <source>
        <dbReference type="ARBA" id="ARBA00003943"/>
    </source>
</evidence>
<dbReference type="NCBIfam" id="NF006942">
    <property type="entry name" value="PRK09424.1"/>
    <property type="match status" value="1"/>
</dbReference>
<keyword evidence="5" id="KW-0521">NADP</keyword>
<evidence type="ECO:0000256" key="7">
    <source>
        <dbReference type="ARBA" id="ARBA00023027"/>
    </source>
</evidence>
<comment type="similarity">
    <text evidence="2">Belongs to the AlaDH/PNT family.</text>
</comment>
<dbReference type="EC" id="7.1.1.1" evidence="3"/>
<evidence type="ECO:0000313" key="15">
    <source>
        <dbReference type="Proteomes" id="UP000044071"/>
    </source>
</evidence>
<reference evidence="14 15" key="1">
    <citation type="submission" date="2014-06" db="EMBL/GenBank/DDBJ databases">
        <authorList>
            <person name="Urmite Genomes Urmite Genomes"/>
        </authorList>
    </citation>
    <scope>NUCLEOTIDE SEQUENCE [LARGE SCALE GENOMIC DNA]</scope>
</reference>
<dbReference type="GO" id="GO:0005886">
    <property type="term" value="C:plasma membrane"/>
    <property type="evidence" value="ECO:0007669"/>
    <property type="project" value="TreeGrafter"/>
</dbReference>
<dbReference type="STRING" id="1034943.BN59_03251"/>
<dbReference type="PANTHER" id="PTHR10160">
    <property type="entry name" value="NAD(P) TRANSHYDROGENASE"/>
    <property type="match status" value="1"/>
</dbReference>
<keyword evidence="15" id="KW-1185">Reference proteome</keyword>
<dbReference type="Pfam" id="PF01262">
    <property type="entry name" value="AlaDh_PNT_C"/>
    <property type="match status" value="1"/>
</dbReference>
<comment type="catalytic activity">
    <reaction evidence="8">
        <text>NAD(+) + NADPH + H(+)(in) = NADH + NADP(+) + H(+)(out)</text>
        <dbReference type="Rhea" id="RHEA:47992"/>
        <dbReference type="ChEBI" id="CHEBI:15378"/>
        <dbReference type="ChEBI" id="CHEBI:57540"/>
        <dbReference type="ChEBI" id="CHEBI:57783"/>
        <dbReference type="ChEBI" id="CHEBI:57945"/>
        <dbReference type="ChEBI" id="CHEBI:58349"/>
        <dbReference type="EC" id="7.1.1.1"/>
    </reaction>
</comment>
<evidence type="ECO:0000259" key="13">
    <source>
        <dbReference type="SMART" id="SM01003"/>
    </source>
</evidence>
<dbReference type="OrthoDB" id="9804592at2"/>
<dbReference type="AlphaFoldDB" id="A0A078L191"/>
<name>A0A078L191_9GAMM</name>
<evidence type="ECO:0000256" key="5">
    <source>
        <dbReference type="ARBA" id="ARBA00022857"/>
    </source>
</evidence>
<evidence type="ECO:0000256" key="9">
    <source>
        <dbReference type="ARBA" id="ARBA00071353"/>
    </source>
</evidence>
<dbReference type="EMBL" id="CCSB01000004">
    <property type="protein sequence ID" value="CDZ78936.1"/>
    <property type="molecule type" value="Genomic_DNA"/>
</dbReference>
<dbReference type="eggNOG" id="COG3288">
    <property type="taxonomic scope" value="Bacteria"/>
</dbReference>
<evidence type="ECO:0000256" key="10">
    <source>
        <dbReference type="ARBA" id="ARBA00076996"/>
    </source>
</evidence>
<dbReference type="Proteomes" id="UP000044071">
    <property type="component" value="Unassembled WGS sequence"/>
</dbReference>
<dbReference type="SUPFAM" id="SSF52283">
    <property type="entry name" value="Formate/glycerate dehydrogenase catalytic domain-like"/>
    <property type="match status" value="1"/>
</dbReference>
<feature type="domain" description="Alanine dehydrogenase/pyridine nucleotide transhydrogenase NAD(H)-binding" evidence="12">
    <location>
        <begin position="148"/>
        <end position="312"/>
    </location>
</feature>
<evidence type="ECO:0000256" key="3">
    <source>
        <dbReference type="ARBA" id="ARBA00012943"/>
    </source>
</evidence>
<keyword evidence="6" id="KW-1278">Translocase</keyword>
<keyword evidence="7" id="KW-0520">NAD</keyword>
<dbReference type="PANTHER" id="PTHR10160:SF19">
    <property type="entry name" value="PROTON-TRANSLOCATING NAD(P)(+) TRANSHYDROGENASE"/>
    <property type="match status" value="1"/>
</dbReference>
<organism evidence="14 15">
    <name type="scientific">Legionella massiliensis</name>
    <dbReference type="NCBI Taxonomy" id="1034943"/>
    <lineage>
        <taxon>Bacteria</taxon>
        <taxon>Pseudomonadati</taxon>
        <taxon>Pseudomonadota</taxon>
        <taxon>Gammaproteobacteria</taxon>
        <taxon>Legionellales</taxon>
        <taxon>Legionellaceae</taxon>
        <taxon>Legionella</taxon>
    </lineage>
</organism>
<dbReference type="PROSITE" id="PS00837">
    <property type="entry name" value="ALADH_PNT_2"/>
    <property type="match status" value="1"/>
</dbReference>
<proteinExistence type="inferred from homology"/>
<dbReference type="RefSeq" id="WP_044012111.1">
    <property type="nucleotide sequence ID" value="NZ_CCVW01000004.1"/>
</dbReference>
<dbReference type="SMART" id="SM01002">
    <property type="entry name" value="AlaDh_PNT_C"/>
    <property type="match status" value="1"/>
</dbReference>
<dbReference type="SMART" id="SM01003">
    <property type="entry name" value="AlaDh_PNT_N"/>
    <property type="match status" value="1"/>
</dbReference>
<evidence type="ECO:0000256" key="6">
    <source>
        <dbReference type="ARBA" id="ARBA00022967"/>
    </source>
</evidence>
<keyword evidence="4" id="KW-0547">Nucleotide-binding</keyword>
<sequence length="375" mass="40131">MIITALNENSSNETRVAITPNSIKHYLKLGFEVVCETNAGQASGFSDSEYEAAGARIVSDRKALLQNAKVLVCVNEPKPEDLQGLAAHSLIIAPIDNEPDSELLKWAGTEKISVFSMNLIPRISRAQSMDSLSSQANLAGYRAVLEGVNHFNRAIPMMMTAAGMIHPAKVLILGAGVAGLQAIATARRLGAVVYAFDVRRAAKEQVESLGAEFIEVSAEQDNETSGGYASETSEEYKQLQAKLIDEYAKQADIVVSTALIPGRKAPILITKKTVEGMKPGSIIVDLATARGGNCESSERDKVIKDGEVTIVGLSNLAGLIPATASELYANNLVHLVTLLAATPAELIFNNEDEIIKQALLSHDGSYLPFQQAKDI</sequence>
<accession>A0A078L191</accession>
<dbReference type="Pfam" id="PF05222">
    <property type="entry name" value="AlaDh_PNT_N"/>
    <property type="match status" value="1"/>
</dbReference>
<evidence type="ECO:0000256" key="4">
    <source>
        <dbReference type="ARBA" id="ARBA00022741"/>
    </source>
</evidence>
<protein>
    <recommendedName>
        <fullName evidence="9">NAD(P) transhydrogenase subunit alpha part 1</fullName>
        <ecNumber evidence="3">7.1.1.1</ecNumber>
    </recommendedName>
    <alternativeName>
        <fullName evidence="11">Nicotinamide nucleotide transhydrogenase subunit alpha 1</fullName>
    </alternativeName>
    <alternativeName>
        <fullName evidence="10">Pyridine nucleotide transhydrogenase subunit alpha 1</fullName>
    </alternativeName>
</protein>
<dbReference type="FunFam" id="3.40.50.720:FF:000188">
    <property type="entry name" value="NAD(P) transhydrogenase alpha subunit 1"/>
    <property type="match status" value="1"/>
</dbReference>
<evidence type="ECO:0000259" key="12">
    <source>
        <dbReference type="SMART" id="SM01002"/>
    </source>
</evidence>
<evidence type="ECO:0000256" key="8">
    <source>
        <dbReference type="ARBA" id="ARBA00048202"/>
    </source>
</evidence>
<evidence type="ECO:0000256" key="2">
    <source>
        <dbReference type="ARBA" id="ARBA00005689"/>
    </source>
</evidence>
<feature type="domain" description="Alanine dehydrogenase/pyridine nucleotide transhydrogenase N-terminal" evidence="13">
    <location>
        <begin position="4"/>
        <end position="139"/>
    </location>
</feature>
<dbReference type="InterPro" id="IPR008143">
    <property type="entry name" value="Ala_DH/PNT_CS2"/>
</dbReference>
<dbReference type="Gene3D" id="3.40.50.720">
    <property type="entry name" value="NAD(P)-binding Rossmann-like Domain"/>
    <property type="match status" value="2"/>
</dbReference>
<dbReference type="SUPFAM" id="SSF51735">
    <property type="entry name" value="NAD(P)-binding Rossmann-fold domains"/>
    <property type="match status" value="1"/>
</dbReference>
<dbReference type="GO" id="GO:0006740">
    <property type="term" value="P:NADPH regeneration"/>
    <property type="evidence" value="ECO:0007669"/>
    <property type="project" value="TreeGrafter"/>
</dbReference>
<evidence type="ECO:0000313" key="14">
    <source>
        <dbReference type="EMBL" id="CDZ78936.1"/>
    </source>
</evidence>
<dbReference type="GO" id="GO:0008750">
    <property type="term" value="F:proton-translocating NAD(P)+ transhydrogenase activity"/>
    <property type="evidence" value="ECO:0007669"/>
    <property type="project" value="UniProtKB-EC"/>
</dbReference>
<dbReference type="CDD" id="cd05304">
    <property type="entry name" value="Rubrum_tdh"/>
    <property type="match status" value="1"/>
</dbReference>
<comment type="function">
    <text evidence="1">The transhydrogenation between NADH and NADP is coupled to respiration and ATP hydrolysis and functions as a proton pump across the membrane.</text>
</comment>
<dbReference type="InterPro" id="IPR007886">
    <property type="entry name" value="AlaDH/PNT_N"/>
</dbReference>
<dbReference type="GO" id="GO:0050661">
    <property type="term" value="F:NADP binding"/>
    <property type="evidence" value="ECO:0007669"/>
    <property type="project" value="TreeGrafter"/>
</dbReference>